<evidence type="ECO:0000256" key="7">
    <source>
        <dbReference type="ARBA" id="ARBA00022840"/>
    </source>
</evidence>
<accession>A0A665U2C8</accession>
<dbReference type="PROSITE" id="PS00411">
    <property type="entry name" value="KINESIN_MOTOR_1"/>
    <property type="match status" value="1"/>
</dbReference>
<dbReference type="GO" id="GO:0008017">
    <property type="term" value="F:microtubule binding"/>
    <property type="evidence" value="ECO:0007669"/>
    <property type="project" value="InterPro"/>
</dbReference>
<evidence type="ECO:0000256" key="6">
    <source>
        <dbReference type="ARBA" id="ARBA00022776"/>
    </source>
</evidence>
<dbReference type="PRINTS" id="PR00380">
    <property type="entry name" value="KINESINHEAVY"/>
</dbReference>
<keyword evidence="17" id="KW-1185">Reference proteome</keyword>
<dbReference type="FunFam" id="3.40.850.10:FF:000006">
    <property type="entry name" value="Kinesin-like protein"/>
    <property type="match status" value="1"/>
</dbReference>
<dbReference type="GO" id="GO:0051301">
    <property type="term" value="P:cell division"/>
    <property type="evidence" value="ECO:0007669"/>
    <property type="project" value="UniProtKB-KW"/>
</dbReference>
<proteinExistence type="inferred from homology"/>
<evidence type="ECO:0000256" key="11">
    <source>
        <dbReference type="ARBA" id="ARBA00023306"/>
    </source>
</evidence>
<dbReference type="Pfam" id="PF00225">
    <property type="entry name" value="Kinesin"/>
    <property type="match status" value="1"/>
</dbReference>
<evidence type="ECO:0000256" key="2">
    <source>
        <dbReference type="ARBA" id="ARBA00022490"/>
    </source>
</evidence>
<evidence type="ECO:0000256" key="5">
    <source>
        <dbReference type="ARBA" id="ARBA00022741"/>
    </source>
</evidence>
<dbReference type="PANTHER" id="PTHR47971">
    <property type="entry name" value="KINESIN-RELATED PROTEIN 6"/>
    <property type="match status" value="1"/>
</dbReference>
<dbReference type="InterPro" id="IPR027640">
    <property type="entry name" value="Kinesin-like_fam"/>
</dbReference>
<organism evidence="16 17">
    <name type="scientific">Echeneis naucrates</name>
    <name type="common">Live sharksucker</name>
    <dbReference type="NCBI Taxonomy" id="173247"/>
    <lineage>
        <taxon>Eukaryota</taxon>
        <taxon>Metazoa</taxon>
        <taxon>Chordata</taxon>
        <taxon>Craniata</taxon>
        <taxon>Vertebrata</taxon>
        <taxon>Euteleostomi</taxon>
        <taxon>Actinopterygii</taxon>
        <taxon>Neopterygii</taxon>
        <taxon>Teleostei</taxon>
        <taxon>Neoteleostei</taxon>
        <taxon>Acanthomorphata</taxon>
        <taxon>Carangaria</taxon>
        <taxon>Carangiformes</taxon>
        <taxon>Echeneidae</taxon>
        <taxon>Echeneis</taxon>
    </lineage>
</organism>
<reference evidence="16" key="2">
    <citation type="submission" date="2025-08" db="UniProtKB">
        <authorList>
            <consortium name="Ensembl"/>
        </authorList>
    </citation>
    <scope>IDENTIFICATION</scope>
</reference>
<dbReference type="GO" id="GO:0005524">
    <property type="term" value="F:ATP binding"/>
    <property type="evidence" value="ECO:0007669"/>
    <property type="project" value="UniProtKB-UniRule"/>
</dbReference>
<evidence type="ECO:0000256" key="4">
    <source>
        <dbReference type="ARBA" id="ARBA00022701"/>
    </source>
</evidence>
<dbReference type="CDD" id="cd01367">
    <property type="entry name" value="KISc_KIF2_like"/>
    <property type="match status" value="1"/>
</dbReference>
<keyword evidence="10" id="KW-0206">Cytoskeleton</keyword>
<protein>
    <recommendedName>
        <fullName evidence="13">Kinesin-like protein</fullName>
    </recommendedName>
</protein>
<keyword evidence="6" id="KW-0498">Mitosis</keyword>
<keyword evidence="8 14" id="KW-0175">Coiled coil</keyword>
<dbReference type="GO" id="GO:0005874">
    <property type="term" value="C:microtubule"/>
    <property type="evidence" value="ECO:0007669"/>
    <property type="project" value="UniProtKB-KW"/>
</dbReference>
<evidence type="ECO:0000256" key="12">
    <source>
        <dbReference type="PROSITE-ProRule" id="PRU00283"/>
    </source>
</evidence>
<feature type="domain" description="Kinesin motor" evidence="15">
    <location>
        <begin position="121"/>
        <end position="451"/>
    </location>
</feature>
<keyword evidence="5 12" id="KW-0547">Nucleotide-binding</keyword>
<keyword evidence="3" id="KW-0132">Cell division</keyword>
<dbReference type="PROSITE" id="PS50067">
    <property type="entry name" value="KINESIN_MOTOR_2"/>
    <property type="match status" value="1"/>
</dbReference>
<evidence type="ECO:0000256" key="9">
    <source>
        <dbReference type="ARBA" id="ARBA00023175"/>
    </source>
</evidence>
<dbReference type="PANTHER" id="PTHR47971:SF8">
    <property type="entry name" value="KINESIN-LIKE PROTEIN"/>
    <property type="match status" value="1"/>
</dbReference>
<feature type="binding site" evidence="12">
    <location>
        <begin position="211"/>
        <end position="218"/>
    </location>
    <ligand>
        <name>ATP</name>
        <dbReference type="ChEBI" id="CHEBI:30616"/>
    </ligand>
</feature>
<dbReference type="InterPro" id="IPR027417">
    <property type="entry name" value="P-loop_NTPase"/>
</dbReference>
<evidence type="ECO:0000259" key="15">
    <source>
        <dbReference type="PROSITE" id="PS50067"/>
    </source>
</evidence>
<keyword evidence="4 13" id="KW-0493">Microtubule</keyword>
<dbReference type="SMART" id="SM00129">
    <property type="entry name" value="KISc"/>
    <property type="match status" value="1"/>
</dbReference>
<gene>
    <name evidence="16" type="primary">LOC115051787</name>
</gene>
<evidence type="ECO:0000256" key="3">
    <source>
        <dbReference type="ARBA" id="ARBA00022618"/>
    </source>
</evidence>
<evidence type="ECO:0000313" key="17">
    <source>
        <dbReference type="Proteomes" id="UP000472264"/>
    </source>
</evidence>
<dbReference type="Gene3D" id="3.40.850.10">
    <property type="entry name" value="Kinesin motor domain"/>
    <property type="match status" value="1"/>
</dbReference>
<dbReference type="GO" id="GO:0007019">
    <property type="term" value="P:microtubule depolymerization"/>
    <property type="evidence" value="ECO:0007669"/>
    <property type="project" value="TreeGrafter"/>
</dbReference>
<name>A0A665U2C8_ECHNA</name>
<sequence length="603" mass="68949">MRIISLYGKCSAGLEKSRRPGIKITSFSSCDILLNTLSSFCCLFLFLLPPARRKSNCVKEVEKLQEKREKRRLQQQELREKRAQEVDVNLPNYEIMCMIRDFRASLDYRPLTTNDLIEEHRICVCVRARPLNKKELSVKDLDVITIPSKDVVMVHEPKQKVDLTRYLENQTFRFDYAFDENSTNEMVYRFTAHPLVETIFERGMATCFAYGQTGSGKTHTMGGDFSGKNQDCSKGIYALSARDVFLMLKKPNYKKLDLQVFATFFEIYSGKVFDLLNRKAKLRVLEDGKQQVQVVGLQEREVKCTEDVLKLIEMGNSCRTSGQTSANAHSSRSHAVFQIILRRRGKMHGKFSLIDLAGNERGADTSSADRQTRLEGAEINKSLLALKECIRALGRNKPHTPFRASKLTQVLRDSFIGENSRTCMIATISPGMASCENTLNTLRYGEGVRPEACEESEVVLKMELSDKYFNISAASPLSPDGVVSLTLRRRGLGLFQEEEVSPQLFTFHEAVSQLVEMEEQVLEDHRAVFQESIRWLEDEKVLLEMTEEVDYDVESYATQLEQILDQKIDILTELRDKVKSFRCTLQEEEQASKQITPKRPRAL</sequence>
<dbReference type="GO" id="GO:0007018">
    <property type="term" value="P:microtubule-based movement"/>
    <property type="evidence" value="ECO:0007669"/>
    <property type="project" value="InterPro"/>
</dbReference>
<evidence type="ECO:0000256" key="10">
    <source>
        <dbReference type="ARBA" id="ARBA00023212"/>
    </source>
</evidence>
<comment type="subcellular location">
    <subcellularLocation>
        <location evidence="1">Cytoplasm</location>
        <location evidence="1">Cytoskeleton</location>
    </subcellularLocation>
</comment>
<dbReference type="InterPro" id="IPR019821">
    <property type="entry name" value="Kinesin_motor_CS"/>
</dbReference>
<keyword evidence="2" id="KW-0963">Cytoplasm</keyword>
<dbReference type="Ensembl" id="ENSENLT00000013864.1">
    <property type="protein sequence ID" value="ENSENLP00000013324.1"/>
    <property type="gene ID" value="ENSENLG00000006242.1"/>
</dbReference>
<reference evidence="16" key="1">
    <citation type="submission" date="2021-04" db="EMBL/GenBank/DDBJ databases">
        <authorList>
            <consortium name="Wellcome Sanger Institute Data Sharing"/>
        </authorList>
    </citation>
    <scope>NUCLEOTIDE SEQUENCE [LARGE SCALE GENOMIC DNA]</scope>
</reference>
<dbReference type="SUPFAM" id="SSF52540">
    <property type="entry name" value="P-loop containing nucleoside triphosphate hydrolases"/>
    <property type="match status" value="1"/>
</dbReference>
<dbReference type="Proteomes" id="UP000472264">
    <property type="component" value="Chromosome 12"/>
</dbReference>
<evidence type="ECO:0000256" key="1">
    <source>
        <dbReference type="ARBA" id="ARBA00004245"/>
    </source>
</evidence>
<dbReference type="GO" id="GO:0003777">
    <property type="term" value="F:microtubule motor activity"/>
    <property type="evidence" value="ECO:0007669"/>
    <property type="project" value="InterPro"/>
</dbReference>
<dbReference type="InterPro" id="IPR036961">
    <property type="entry name" value="Kinesin_motor_dom_sf"/>
</dbReference>
<evidence type="ECO:0000256" key="14">
    <source>
        <dbReference type="SAM" id="Coils"/>
    </source>
</evidence>
<evidence type="ECO:0000256" key="13">
    <source>
        <dbReference type="RuleBase" id="RU000394"/>
    </source>
</evidence>
<dbReference type="AlphaFoldDB" id="A0A665U2C8"/>
<comment type="similarity">
    <text evidence="12 13">Belongs to the TRAFAC class myosin-kinesin ATPase superfamily. Kinesin family.</text>
</comment>
<dbReference type="InterPro" id="IPR001752">
    <property type="entry name" value="Kinesin_motor_dom"/>
</dbReference>
<reference evidence="16" key="3">
    <citation type="submission" date="2025-09" db="UniProtKB">
        <authorList>
            <consortium name="Ensembl"/>
        </authorList>
    </citation>
    <scope>IDENTIFICATION</scope>
</reference>
<keyword evidence="9 12" id="KW-0505">Motor protein</keyword>
<evidence type="ECO:0000256" key="8">
    <source>
        <dbReference type="ARBA" id="ARBA00023054"/>
    </source>
</evidence>
<keyword evidence="7 12" id="KW-0067">ATP-binding</keyword>
<keyword evidence="11" id="KW-0131">Cell cycle</keyword>
<feature type="coiled-coil region" evidence="14">
    <location>
        <begin position="557"/>
        <end position="591"/>
    </location>
</feature>
<evidence type="ECO:0000313" key="16">
    <source>
        <dbReference type="Ensembl" id="ENSENLP00000013324.1"/>
    </source>
</evidence>